<organism evidence="1 2">
    <name type="scientific">Pistacia atlantica</name>
    <dbReference type="NCBI Taxonomy" id="434234"/>
    <lineage>
        <taxon>Eukaryota</taxon>
        <taxon>Viridiplantae</taxon>
        <taxon>Streptophyta</taxon>
        <taxon>Embryophyta</taxon>
        <taxon>Tracheophyta</taxon>
        <taxon>Spermatophyta</taxon>
        <taxon>Magnoliopsida</taxon>
        <taxon>eudicotyledons</taxon>
        <taxon>Gunneridae</taxon>
        <taxon>Pentapetalae</taxon>
        <taxon>rosids</taxon>
        <taxon>malvids</taxon>
        <taxon>Sapindales</taxon>
        <taxon>Anacardiaceae</taxon>
        <taxon>Pistacia</taxon>
    </lineage>
</organism>
<protein>
    <submittedName>
        <fullName evidence="1">Uncharacterized protein</fullName>
    </submittedName>
</protein>
<gene>
    <name evidence="1" type="ORF">Patl1_00595</name>
</gene>
<dbReference type="EMBL" id="CM047897">
    <property type="protein sequence ID" value="KAJ0111503.1"/>
    <property type="molecule type" value="Genomic_DNA"/>
</dbReference>
<proteinExistence type="predicted"/>
<accession>A0ACC1C712</accession>
<dbReference type="Proteomes" id="UP001164250">
    <property type="component" value="Chromosome 1"/>
</dbReference>
<reference evidence="2" key="1">
    <citation type="journal article" date="2023" name="G3 (Bethesda)">
        <title>Genome assembly and association tests identify interacting loci associated with vigor, precocity, and sex in interspecific pistachio rootstocks.</title>
        <authorList>
            <person name="Palmer W."/>
            <person name="Jacygrad E."/>
            <person name="Sagayaradj S."/>
            <person name="Cavanaugh K."/>
            <person name="Han R."/>
            <person name="Bertier L."/>
            <person name="Beede B."/>
            <person name="Kafkas S."/>
            <person name="Golino D."/>
            <person name="Preece J."/>
            <person name="Michelmore R."/>
        </authorList>
    </citation>
    <scope>NUCLEOTIDE SEQUENCE [LARGE SCALE GENOMIC DNA]</scope>
</reference>
<keyword evidence="2" id="KW-1185">Reference proteome</keyword>
<comment type="caution">
    <text evidence="1">The sequence shown here is derived from an EMBL/GenBank/DDBJ whole genome shotgun (WGS) entry which is preliminary data.</text>
</comment>
<name>A0ACC1C712_9ROSI</name>
<sequence length="73" mass="8793">MSKLLQMANYQFWFIVQLTTYLWRIQYFSNLQCQLLVNLILTPWVVESQVVMWSMEYLAPGNFHPMRMNSGNE</sequence>
<evidence type="ECO:0000313" key="2">
    <source>
        <dbReference type="Proteomes" id="UP001164250"/>
    </source>
</evidence>
<evidence type="ECO:0000313" key="1">
    <source>
        <dbReference type="EMBL" id="KAJ0111503.1"/>
    </source>
</evidence>